<dbReference type="Proteomes" id="UP001527925">
    <property type="component" value="Unassembled WGS sequence"/>
</dbReference>
<feature type="domain" description="Pyruvate kinase barrel" evidence="15">
    <location>
        <begin position="248"/>
        <end position="356"/>
    </location>
</feature>
<evidence type="ECO:0000259" key="15">
    <source>
        <dbReference type="Pfam" id="PF00224"/>
    </source>
</evidence>
<dbReference type="InterPro" id="IPR011037">
    <property type="entry name" value="Pyrv_Knase-like_insert_dom_sf"/>
</dbReference>
<keyword evidence="12" id="KW-0670">Pyruvate</keyword>
<sequence>MSSLHTRRTKIVATLGPASVPKIRQLIQAGVNVFRLNFSHVTDPETQTPIIETIRRESDDLKIPVAILGDLGGPKIRCNGFKGCDSIPLVAGSTVRLVTSDEPGSPGVITTNVAVLVSEIQPGHRVLLDDGTMRLVMERRISETEVEMKVVVGGTLKPHKGINVPDMRLAVPALTEKDRRDAMFMWDHQLEYVALSFVQIASDVQALLDLFRELRPRRSSVGSLRSSAESLRSNPGEEIPQRPWRPLIISKIEKPQALDSIDGIIAVSDGIMVARGDLGVEVSLERVPLIQKTLIRKANMAEKPVITATQMLESMINAPVPTRAEVSDVANAVMDGTDAVMLSGECAVGQFPVETVEMARAEAIIVFTYTGDMAYFVSKRRPARPIIAITHKMYLYRRLSLLYGVFPVLSTALPADGTHLSAPLSTEQLYLRTEQDIINHGLAKSLGLSQGCTVAYCAGFHGPWPALSYSVRLSKFRTTMVM</sequence>
<keyword evidence="10 14" id="KW-0460">Magnesium</keyword>
<comment type="pathway">
    <text evidence="2 14">Carbohydrate degradation; glycolysis; pyruvate from D-glyceraldehyde 3-phosphate: step 5/5.</text>
</comment>
<gene>
    <name evidence="16" type="ORF">HK105_202640</name>
</gene>
<dbReference type="Gene3D" id="3.40.1380.20">
    <property type="entry name" value="Pyruvate kinase, C-terminal domain"/>
    <property type="match status" value="1"/>
</dbReference>
<name>A0ABR4NE18_9FUNG</name>
<keyword evidence="7" id="KW-0547">Nucleotide-binding</keyword>
<evidence type="ECO:0000256" key="14">
    <source>
        <dbReference type="RuleBase" id="RU000504"/>
    </source>
</evidence>
<dbReference type="SUPFAM" id="SSF51621">
    <property type="entry name" value="Phosphoenolpyruvate/pyruvate domain"/>
    <property type="match status" value="1"/>
</dbReference>
<comment type="similarity">
    <text evidence="3 14">Belongs to the pyruvate kinase family.</text>
</comment>
<evidence type="ECO:0000256" key="9">
    <source>
        <dbReference type="ARBA" id="ARBA00022840"/>
    </source>
</evidence>
<evidence type="ECO:0000256" key="4">
    <source>
        <dbReference type="ARBA" id="ARBA00012142"/>
    </source>
</evidence>
<feature type="domain" description="Pyruvate kinase barrel" evidence="15">
    <location>
        <begin position="7"/>
        <end position="211"/>
    </location>
</feature>
<comment type="cofactor">
    <cofactor evidence="1">
        <name>K(+)</name>
        <dbReference type="ChEBI" id="CHEBI:29103"/>
    </cofactor>
</comment>
<protein>
    <recommendedName>
        <fullName evidence="4 14">Pyruvate kinase</fullName>
        <ecNumber evidence="4 14">2.7.1.40</ecNumber>
    </recommendedName>
</protein>
<keyword evidence="17" id="KW-1185">Reference proteome</keyword>
<evidence type="ECO:0000256" key="12">
    <source>
        <dbReference type="ARBA" id="ARBA00023317"/>
    </source>
</evidence>
<dbReference type="Gene3D" id="2.40.33.10">
    <property type="entry name" value="PK beta-barrel domain-like"/>
    <property type="match status" value="1"/>
</dbReference>
<proteinExistence type="inferred from homology"/>
<evidence type="ECO:0000256" key="13">
    <source>
        <dbReference type="ARBA" id="ARBA00048152"/>
    </source>
</evidence>
<dbReference type="InterPro" id="IPR036918">
    <property type="entry name" value="Pyrv_Knase_C_sf"/>
</dbReference>
<dbReference type="InterPro" id="IPR015793">
    <property type="entry name" value="Pyrv_Knase_brl"/>
</dbReference>
<keyword evidence="8 14" id="KW-0418">Kinase</keyword>
<evidence type="ECO:0000256" key="5">
    <source>
        <dbReference type="ARBA" id="ARBA00022679"/>
    </source>
</evidence>
<evidence type="ECO:0000256" key="11">
    <source>
        <dbReference type="ARBA" id="ARBA00023152"/>
    </source>
</evidence>
<dbReference type="SUPFAM" id="SSF52935">
    <property type="entry name" value="PK C-terminal domain-like"/>
    <property type="match status" value="1"/>
</dbReference>
<dbReference type="EC" id="2.7.1.40" evidence="4 14"/>
<accession>A0ABR4NE18</accession>
<keyword evidence="5 14" id="KW-0808">Transferase</keyword>
<evidence type="ECO:0000256" key="1">
    <source>
        <dbReference type="ARBA" id="ARBA00001958"/>
    </source>
</evidence>
<evidence type="ECO:0000313" key="16">
    <source>
        <dbReference type="EMBL" id="KAL2917767.1"/>
    </source>
</evidence>
<dbReference type="PANTHER" id="PTHR11817">
    <property type="entry name" value="PYRUVATE KINASE"/>
    <property type="match status" value="1"/>
</dbReference>
<dbReference type="InterPro" id="IPR015806">
    <property type="entry name" value="Pyrv_Knase_insert_dom_sf"/>
</dbReference>
<dbReference type="InterPro" id="IPR001697">
    <property type="entry name" value="Pyr_Knase"/>
</dbReference>
<evidence type="ECO:0000256" key="8">
    <source>
        <dbReference type="ARBA" id="ARBA00022777"/>
    </source>
</evidence>
<keyword evidence="9" id="KW-0067">ATP-binding</keyword>
<comment type="catalytic activity">
    <reaction evidence="13 14">
        <text>pyruvate + ATP = phosphoenolpyruvate + ADP + H(+)</text>
        <dbReference type="Rhea" id="RHEA:18157"/>
        <dbReference type="ChEBI" id="CHEBI:15361"/>
        <dbReference type="ChEBI" id="CHEBI:15378"/>
        <dbReference type="ChEBI" id="CHEBI:30616"/>
        <dbReference type="ChEBI" id="CHEBI:58702"/>
        <dbReference type="ChEBI" id="CHEBI:456216"/>
        <dbReference type="EC" id="2.7.1.40"/>
    </reaction>
</comment>
<evidence type="ECO:0000313" key="17">
    <source>
        <dbReference type="Proteomes" id="UP001527925"/>
    </source>
</evidence>
<evidence type="ECO:0000256" key="3">
    <source>
        <dbReference type="ARBA" id="ARBA00008663"/>
    </source>
</evidence>
<comment type="caution">
    <text evidence="16">The sequence shown here is derived from an EMBL/GenBank/DDBJ whole genome shotgun (WGS) entry which is preliminary data.</text>
</comment>
<keyword evidence="6" id="KW-0479">Metal-binding</keyword>
<dbReference type="InterPro" id="IPR040442">
    <property type="entry name" value="Pyrv_kinase-like_dom_sf"/>
</dbReference>
<evidence type="ECO:0000256" key="2">
    <source>
        <dbReference type="ARBA" id="ARBA00004997"/>
    </source>
</evidence>
<keyword evidence="11 14" id="KW-0324">Glycolysis</keyword>
<dbReference type="Pfam" id="PF00224">
    <property type="entry name" value="PK"/>
    <property type="match status" value="2"/>
</dbReference>
<dbReference type="Gene3D" id="3.20.20.60">
    <property type="entry name" value="Phosphoenolpyruvate-binding domains"/>
    <property type="match status" value="1"/>
</dbReference>
<evidence type="ECO:0000256" key="7">
    <source>
        <dbReference type="ARBA" id="ARBA00022741"/>
    </source>
</evidence>
<organism evidence="16 17">
    <name type="scientific">Polyrhizophydium stewartii</name>
    <dbReference type="NCBI Taxonomy" id="2732419"/>
    <lineage>
        <taxon>Eukaryota</taxon>
        <taxon>Fungi</taxon>
        <taxon>Fungi incertae sedis</taxon>
        <taxon>Chytridiomycota</taxon>
        <taxon>Chytridiomycota incertae sedis</taxon>
        <taxon>Chytridiomycetes</taxon>
        <taxon>Rhizophydiales</taxon>
        <taxon>Rhizophydiales incertae sedis</taxon>
        <taxon>Polyrhizophydium</taxon>
    </lineage>
</organism>
<dbReference type="SUPFAM" id="SSF50800">
    <property type="entry name" value="PK beta-barrel domain-like"/>
    <property type="match status" value="1"/>
</dbReference>
<dbReference type="EMBL" id="JADGIZ020000009">
    <property type="protein sequence ID" value="KAL2917767.1"/>
    <property type="molecule type" value="Genomic_DNA"/>
</dbReference>
<evidence type="ECO:0000256" key="6">
    <source>
        <dbReference type="ARBA" id="ARBA00022723"/>
    </source>
</evidence>
<dbReference type="InterPro" id="IPR015813">
    <property type="entry name" value="Pyrv/PenolPyrv_kinase-like_dom"/>
</dbReference>
<evidence type="ECO:0000256" key="10">
    <source>
        <dbReference type="ARBA" id="ARBA00022842"/>
    </source>
</evidence>
<reference evidence="16 17" key="1">
    <citation type="submission" date="2023-09" db="EMBL/GenBank/DDBJ databases">
        <title>Pangenome analysis of Batrachochytrium dendrobatidis and related Chytrids.</title>
        <authorList>
            <person name="Yacoub M.N."/>
            <person name="Stajich J.E."/>
            <person name="James T.Y."/>
        </authorList>
    </citation>
    <scope>NUCLEOTIDE SEQUENCE [LARGE SCALE GENOMIC DNA]</scope>
    <source>
        <strain evidence="16 17">JEL0888</strain>
    </source>
</reference>
<dbReference type="PRINTS" id="PR01050">
    <property type="entry name" value="PYRUVTKNASE"/>
</dbReference>